<dbReference type="RefSeq" id="WP_135206844.1">
    <property type="nucleotide sequence ID" value="NZ_SPVF01000117.1"/>
</dbReference>
<organism evidence="1 2">
    <name type="scientific">Zemynaea arenosa</name>
    <dbReference type="NCBI Taxonomy" id="2561931"/>
    <lineage>
        <taxon>Bacteria</taxon>
        <taxon>Pseudomonadati</taxon>
        <taxon>Pseudomonadota</taxon>
        <taxon>Betaproteobacteria</taxon>
        <taxon>Burkholderiales</taxon>
        <taxon>Oxalobacteraceae</taxon>
        <taxon>Telluria group</taxon>
        <taxon>Zemynaea</taxon>
    </lineage>
</organism>
<sequence length="141" mass="15589">MATIITFGKDTPLERPDPGGRAAVFVPHNDADETVRDAVKNGSGCVGFGNPDGTLTVYFENNKFNDSALHLWQNKCFKAYDRMTKGAPTVNKITADAGNFVQIGLIESSEILVTEMAQLRKWLEKWNMMDTMPADAQIYAN</sequence>
<dbReference type="OrthoDB" id="8704917at2"/>
<dbReference type="EMBL" id="SPVF01000117">
    <property type="protein sequence ID" value="TFW21579.1"/>
    <property type="molecule type" value="Genomic_DNA"/>
</dbReference>
<gene>
    <name evidence="1" type="ORF">E4L96_08800</name>
</gene>
<protein>
    <submittedName>
        <fullName evidence="1">Uncharacterized protein</fullName>
    </submittedName>
</protein>
<proteinExistence type="predicted"/>
<comment type="caution">
    <text evidence="1">The sequence shown here is derived from an EMBL/GenBank/DDBJ whole genome shotgun (WGS) entry which is preliminary data.</text>
</comment>
<evidence type="ECO:0000313" key="2">
    <source>
        <dbReference type="Proteomes" id="UP000298438"/>
    </source>
</evidence>
<dbReference type="AlphaFoldDB" id="A0A4Y9SKB5"/>
<dbReference type="Proteomes" id="UP000298438">
    <property type="component" value="Unassembled WGS sequence"/>
</dbReference>
<keyword evidence="2" id="KW-1185">Reference proteome</keyword>
<evidence type="ECO:0000313" key="1">
    <source>
        <dbReference type="EMBL" id="TFW21579.1"/>
    </source>
</evidence>
<name>A0A4Y9SKB5_9BURK</name>
<accession>A0A4Y9SKB5</accession>
<reference evidence="1 2" key="1">
    <citation type="submission" date="2019-03" db="EMBL/GenBank/DDBJ databases">
        <title>Draft Genome Sequence of Massilia arenosa sp. nov., a Novel Massilia Species Isolated from a Sandy-loam Maize Soil.</title>
        <authorList>
            <person name="Raths R."/>
            <person name="Peta V."/>
            <person name="Bucking H."/>
        </authorList>
    </citation>
    <scope>NUCLEOTIDE SEQUENCE [LARGE SCALE GENOMIC DNA]</scope>
    <source>
        <strain evidence="1 2">MC02</strain>
    </source>
</reference>